<keyword evidence="3" id="KW-0813">Transport</keyword>
<keyword evidence="5" id="KW-0931">ER-Golgi transport</keyword>
<sequence>MASSQPVKPPLASQTPPQAQRGSQPGLRYPSSGKTIYHRPLNRSRTQELSQASFAYLFGEMVSYAQKRVTGIQDLEKR</sequence>
<evidence type="ECO:0000256" key="4">
    <source>
        <dbReference type="ARBA" id="ARBA00022824"/>
    </source>
</evidence>
<dbReference type="GO" id="GO:1990072">
    <property type="term" value="C:TRAPPIII protein complex"/>
    <property type="evidence" value="ECO:0007669"/>
    <property type="project" value="TreeGrafter"/>
</dbReference>
<comment type="subcellular location">
    <subcellularLocation>
        <location evidence="1">Endoplasmic reticulum</location>
    </subcellularLocation>
    <subcellularLocation>
        <location evidence="2">Golgi apparatus</location>
    </subcellularLocation>
</comment>
<dbReference type="PANTHER" id="PTHR20902:SF0">
    <property type="entry name" value="TRAFFICKING PROTEIN PARTICLE COMPLEX SUBUNIT 5"/>
    <property type="match status" value="1"/>
</dbReference>
<dbReference type="GO" id="GO:0005783">
    <property type="term" value="C:endoplasmic reticulum"/>
    <property type="evidence" value="ECO:0007669"/>
    <property type="project" value="UniProtKB-SubCell"/>
</dbReference>
<dbReference type="PANTHER" id="PTHR20902">
    <property type="entry name" value="41-2 PROTEIN ANTIGEN-RELATED"/>
    <property type="match status" value="1"/>
</dbReference>
<comment type="caution">
    <text evidence="8">The sequence shown here is derived from an EMBL/GenBank/DDBJ whole genome shotgun (WGS) entry which is preliminary data.</text>
</comment>
<dbReference type="GO" id="GO:1990071">
    <property type="term" value="C:TRAPPII protein complex"/>
    <property type="evidence" value="ECO:0007669"/>
    <property type="project" value="TreeGrafter"/>
</dbReference>
<dbReference type="AlphaFoldDB" id="A0A8H4W0M7"/>
<organism evidence="8 9">
    <name type="scientific">Cudoniella acicularis</name>
    <dbReference type="NCBI Taxonomy" id="354080"/>
    <lineage>
        <taxon>Eukaryota</taxon>
        <taxon>Fungi</taxon>
        <taxon>Dikarya</taxon>
        <taxon>Ascomycota</taxon>
        <taxon>Pezizomycotina</taxon>
        <taxon>Leotiomycetes</taxon>
        <taxon>Helotiales</taxon>
        <taxon>Tricladiaceae</taxon>
        <taxon>Cudoniella</taxon>
    </lineage>
</organism>
<evidence type="ECO:0000256" key="3">
    <source>
        <dbReference type="ARBA" id="ARBA00022448"/>
    </source>
</evidence>
<evidence type="ECO:0000256" key="5">
    <source>
        <dbReference type="ARBA" id="ARBA00022892"/>
    </source>
</evidence>
<keyword evidence="9" id="KW-1185">Reference proteome</keyword>
<feature type="compositionally biased region" description="Polar residues" evidence="7">
    <location>
        <begin position="1"/>
        <end position="23"/>
    </location>
</feature>
<name>A0A8H4W0M7_9HELO</name>
<evidence type="ECO:0000256" key="7">
    <source>
        <dbReference type="SAM" id="MobiDB-lite"/>
    </source>
</evidence>
<dbReference type="OrthoDB" id="10254842at2759"/>
<dbReference type="GO" id="GO:1990070">
    <property type="term" value="C:TRAPPI protein complex"/>
    <property type="evidence" value="ECO:0007669"/>
    <property type="project" value="TreeGrafter"/>
</dbReference>
<reference evidence="8 9" key="1">
    <citation type="submission" date="2020-03" db="EMBL/GenBank/DDBJ databases">
        <title>Draft Genome Sequence of Cudoniella acicularis.</title>
        <authorList>
            <person name="Buettner E."/>
            <person name="Kellner H."/>
        </authorList>
    </citation>
    <scope>NUCLEOTIDE SEQUENCE [LARGE SCALE GENOMIC DNA]</scope>
    <source>
        <strain evidence="8 9">DSM 108380</strain>
    </source>
</reference>
<evidence type="ECO:0000256" key="1">
    <source>
        <dbReference type="ARBA" id="ARBA00004240"/>
    </source>
</evidence>
<dbReference type="GO" id="GO:0006888">
    <property type="term" value="P:endoplasmic reticulum to Golgi vesicle-mediated transport"/>
    <property type="evidence" value="ECO:0007669"/>
    <property type="project" value="TreeGrafter"/>
</dbReference>
<evidence type="ECO:0000313" key="9">
    <source>
        <dbReference type="Proteomes" id="UP000566819"/>
    </source>
</evidence>
<gene>
    <name evidence="8" type="ORF">G7Y89_g10746</name>
</gene>
<feature type="region of interest" description="Disordered" evidence="7">
    <location>
        <begin position="1"/>
        <end position="44"/>
    </location>
</feature>
<dbReference type="Proteomes" id="UP000566819">
    <property type="component" value="Unassembled WGS sequence"/>
</dbReference>
<dbReference type="InterPro" id="IPR016696">
    <property type="entry name" value="TRAPP-I_su5"/>
</dbReference>
<proteinExistence type="predicted"/>
<dbReference type="EMBL" id="JAAMPI010000975">
    <property type="protein sequence ID" value="KAF4627405.1"/>
    <property type="molecule type" value="Genomic_DNA"/>
</dbReference>
<protein>
    <submittedName>
        <fullName evidence="8">Uncharacterized protein</fullName>
    </submittedName>
</protein>
<keyword evidence="6" id="KW-0333">Golgi apparatus</keyword>
<keyword evidence="4" id="KW-0256">Endoplasmic reticulum</keyword>
<evidence type="ECO:0000313" key="8">
    <source>
        <dbReference type="EMBL" id="KAF4627405.1"/>
    </source>
</evidence>
<evidence type="ECO:0000256" key="2">
    <source>
        <dbReference type="ARBA" id="ARBA00004555"/>
    </source>
</evidence>
<evidence type="ECO:0000256" key="6">
    <source>
        <dbReference type="ARBA" id="ARBA00023034"/>
    </source>
</evidence>
<accession>A0A8H4W0M7</accession>